<organism evidence="4 5">
    <name type="scientific">Megaselia scalaris</name>
    <name type="common">Humpbacked fly</name>
    <name type="synonym">Phora scalaris</name>
    <dbReference type="NCBI Taxonomy" id="36166"/>
    <lineage>
        <taxon>Eukaryota</taxon>
        <taxon>Metazoa</taxon>
        <taxon>Ecdysozoa</taxon>
        <taxon>Arthropoda</taxon>
        <taxon>Hexapoda</taxon>
        <taxon>Insecta</taxon>
        <taxon>Pterygota</taxon>
        <taxon>Neoptera</taxon>
        <taxon>Endopterygota</taxon>
        <taxon>Diptera</taxon>
        <taxon>Brachycera</taxon>
        <taxon>Muscomorpha</taxon>
        <taxon>Platypezoidea</taxon>
        <taxon>Phoridae</taxon>
        <taxon>Megaseliini</taxon>
        <taxon>Megaselia</taxon>
    </lineage>
</organism>
<dbReference type="STRING" id="36166.T1GVV6"/>
<evidence type="ECO:0000259" key="2">
    <source>
        <dbReference type="Pfam" id="PF11875"/>
    </source>
</evidence>
<feature type="domain" description="DNAJC11-like beta-barrel" evidence="3">
    <location>
        <begin position="2"/>
        <end position="139"/>
    </location>
</feature>
<feature type="domain" description="DnaJ-like protein C11 C-terminal" evidence="2">
    <location>
        <begin position="189"/>
        <end position="314"/>
    </location>
</feature>
<dbReference type="InterPro" id="IPR024586">
    <property type="entry name" value="DnaJ-like_C11_C"/>
</dbReference>
<evidence type="ECO:0000256" key="1">
    <source>
        <dbReference type="ARBA" id="ARBA00023186"/>
    </source>
</evidence>
<dbReference type="GO" id="GO:0042407">
    <property type="term" value="P:cristae formation"/>
    <property type="evidence" value="ECO:0007669"/>
    <property type="project" value="TreeGrafter"/>
</dbReference>
<reference evidence="5" key="1">
    <citation type="submission" date="2013-02" db="EMBL/GenBank/DDBJ databases">
        <authorList>
            <person name="Hughes D."/>
        </authorList>
    </citation>
    <scope>NUCLEOTIDE SEQUENCE</scope>
    <source>
        <strain>Durham</strain>
        <strain evidence="5">NC isolate 2 -- Noor lab</strain>
    </source>
</reference>
<dbReference type="GO" id="GO:0005739">
    <property type="term" value="C:mitochondrion"/>
    <property type="evidence" value="ECO:0007669"/>
    <property type="project" value="GOC"/>
</dbReference>
<name>T1GVV6_MEGSC</name>
<reference evidence="4" key="2">
    <citation type="submission" date="2015-06" db="UniProtKB">
        <authorList>
            <consortium name="EnsemblMetazoa"/>
        </authorList>
    </citation>
    <scope>IDENTIFICATION</scope>
</reference>
<dbReference type="EMBL" id="CAQQ02107566">
    <property type="status" value="NOT_ANNOTATED_CDS"/>
    <property type="molecule type" value="Genomic_DNA"/>
</dbReference>
<sequence length="325" mass="36095">VFLNGGASLNFRPNGLLPGFVTSLGVQLDKHTVGYVTYNGGMQSSMSTVIEHNTDKHAINATILIGIPHCYLSASYTRKFLENDLKLKLAGKVGTFGFMAEYGAEKKVSKYSSVVATVSVGVPTGVILRLKVIRGNQTYVFPIHLAEDIIPAAVFYATVTPVLTYFVIKKVIIDPMNEDKKRADVEKTMKLNQERIAEKKKEADVAIELMMATYQRIVSEEEQRGGLIIEKALYGHFATDEESEDKTVTIDVTIPVQCLVKSSKLIFYNSNSKSELPGFYDPCVGEIKKLQIQYKYRGISTTVFVGNEEVYRLPLSAVARKNLED</sequence>
<dbReference type="AlphaFoldDB" id="T1GVV6"/>
<dbReference type="Pfam" id="PF22774">
    <property type="entry name" value="DNAJC11_beta-barrel"/>
    <property type="match status" value="1"/>
</dbReference>
<protein>
    <submittedName>
        <fullName evidence="4">Uncharacterized protein</fullName>
    </submittedName>
</protein>
<dbReference type="InterPro" id="IPR055225">
    <property type="entry name" value="DNAJC11-like_beta-barrel"/>
</dbReference>
<evidence type="ECO:0000259" key="3">
    <source>
        <dbReference type="Pfam" id="PF22774"/>
    </source>
</evidence>
<dbReference type="InterPro" id="IPR052243">
    <property type="entry name" value="Mito_inner_membrane_organizer"/>
</dbReference>
<keyword evidence="5" id="KW-1185">Reference proteome</keyword>
<proteinExistence type="predicted"/>
<keyword evidence="1" id="KW-0143">Chaperone</keyword>
<dbReference type="EnsemblMetazoa" id="MESCA007923-RA">
    <property type="protein sequence ID" value="MESCA007923-PA"/>
    <property type="gene ID" value="MESCA007923"/>
</dbReference>
<dbReference type="OMA" id="QESHRIC"/>
<dbReference type="Pfam" id="PF11875">
    <property type="entry name" value="DnaJ-like_C11_C"/>
    <property type="match status" value="1"/>
</dbReference>
<dbReference type="PANTHER" id="PTHR44157">
    <property type="entry name" value="DNAJ HOMOLOG SUBFAMILY C MEMBER 11"/>
    <property type="match status" value="1"/>
</dbReference>
<accession>T1GVV6</accession>
<evidence type="ECO:0000313" key="5">
    <source>
        <dbReference type="Proteomes" id="UP000015102"/>
    </source>
</evidence>
<dbReference type="PANTHER" id="PTHR44157:SF1">
    <property type="entry name" value="DNAJ HOMOLOG SUBFAMILY C MEMBER 11"/>
    <property type="match status" value="1"/>
</dbReference>
<dbReference type="HOGENOM" id="CLU_856790_0_0_1"/>
<dbReference type="Proteomes" id="UP000015102">
    <property type="component" value="Unassembled WGS sequence"/>
</dbReference>
<evidence type="ECO:0000313" key="4">
    <source>
        <dbReference type="EnsemblMetazoa" id="MESCA007923-PA"/>
    </source>
</evidence>